<reference evidence="4" key="1">
    <citation type="submission" date="2021-11" db="EMBL/GenBank/DDBJ databases">
        <authorList>
            <person name="Rodrigo-Torres L."/>
            <person name="Arahal R. D."/>
            <person name="Lucena T."/>
        </authorList>
    </citation>
    <scope>NUCLEOTIDE SEQUENCE</scope>
    <source>
        <strain evidence="4">CECT 7928</strain>
    </source>
</reference>
<dbReference type="PANTHER" id="PTHR35936:SF25">
    <property type="entry name" value="ABC TRANSPORTER SUBSTRATE-BINDING PROTEIN"/>
    <property type="match status" value="1"/>
</dbReference>
<dbReference type="Gene3D" id="3.40.190.10">
    <property type="entry name" value="Periplasmic binding protein-like II"/>
    <property type="match status" value="2"/>
</dbReference>
<gene>
    <name evidence="4" type="ORF">VMF7928_04297</name>
</gene>
<keyword evidence="5" id="KW-1185">Reference proteome</keyword>
<evidence type="ECO:0000259" key="3">
    <source>
        <dbReference type="Pfam" id="PF00497"/>
    </source>
</evidence>
<proteinExistence type="inferred from homology"/>
<dbReference type="RefSeq" id="WP_237363765.1">
    <property type="nucleotide sequence ID" value="NZ_CAKLDM010000003.1"/>
</dbReference>
<sequence>MPLFALKPIILGTFFLLLIASYSLTSNAAERLTWCAYYDGKPWIYPINAKYDGVLIEQLTIFEKNNNIKTTVIEDLPWKRCQREVEIGNIDMVLGAYKTKEREKLFSFSSEPVFTNISKIYAYSAVDNKKAIDIKNLDQLKELSVARVRSDSHGKVVDDFIASLPKNKVKDLNNHKQVIKRVISGQSDYFFYTESQLKLILQKENINISLLKKVFEVEDRAHAYLLFSKRSDKYQKYNDKYMNAVKEYYSQYNLEEQLKYHTARSN</sequence>
<comment type="caution">
    <text evidence="4">The sequence shown here is derived from an EMBL/GenBank/DDBJ whole genome shotgun (WGS) entry which is preliminary data.</text>
</comment>
<dbReference type="SUPFAM" id="SSF53850">
    <property type="entry name" value="Periplasmic binding protein-like II"/>
    <property type="match status" value="1"/>
</dbReference>
<organism evidence="4 5">
    <name type="scientific">Vibrio marisflavi CECT 7928</name>
    <dbReference type="NCBI Taxonomy" id="634439"/>
    <lineage>
        <taxon>Bacteria</taxon>
        <taxon>Pseudomonadati</taxon>
        <taxon>Pseudomonadota</taxon>
        <taxon>Gammaproteobacteria</taxon>
        <taxon>Vibrionales</taxon>
        <taxon>Vibrionaceae</taxon>
        <taxon>Vibrio</taxon>
    </lineage>
</organism>
<evidence type="ECO:0000256" key="2">
    <source>
        <dbReference type="ARBA" id="ARBA00022729"/>
    </source>
</evidence>
<evidence type="ECO:0000313" key="5">
    <source>
        <dbReference type="Proteomes" id="UP000838748"/>
    </source>
</evidence>
<keyword evidence="2" id="KW-0732">Signal</keyword>
<evidence type="ECO:0000256" key="1">
    <source>
        <dbReference type="ARBA" id="ARBA00010333"/>
    </source>
</evidence>
<feature type="domain" description="Solute-binding protein family 3/N-terminal" evidence="3">
    <location>
        <begin position="38"/>
        <end position="242"/>
    </location>
</feature>
<comment type="similarity">
    <text evidence="1">Belongs to the bacterial solute-binding protein 3 family.</text>
</comment>
<dbReference type="Pfam" id="PF00497">
    <property type="entry name" value="SBP_bac_3"/>
    <property type="match status" value="1"/>
</dbReference>
<name>A0ABM9AA39_9VIBR</name>
<dbReference type="Proteomes" id="UP000838748">
    <property type="component" value="Unassembled WGS sequence"/>
</dbReference>
<evidence type="ECO:0000313" key="4">
    <source>
        <dbReference type="EMBL" id="CAH0542919.1"/>
    </source>
</evidence>
<dbReference type="InterPro" id="IPR001638">
    <property type="entry name" value="Solute-binding_3/MltF_N"/>
</dbReference>
<accession>A0ABM9AA39</accession>
<dbReference type="EMBL" id="CAKLDM010000003">
    <property type="protein sequence ID" value="CAH0542919.1"/>
    <property type="molecule type" value="Genomic_DNA"/>
</dbReference>
<protein>
    <recommendedName>
        <fullName evidence="3">Solute-binding protein family 3/N-terminal domain-containing protein</fullName>
    </recommendedName>
</protein>
<dbReference type="PANTHER" id="PTHR35936">
    <property type="entry name" value="MEMBRANE-BOUND LYTIC MUREIN TRANSGLYCOSYLASE F"/>
    <property type="match status" value="1"/>
</dbReference>